<dbReference type="EMBL" id="JASCZI010031223">
    <property type="protein sequence ID" value="MED6126275.1"/>
    <property type="molecule type" value="Genomic_DNA"/>
</dbReference>
<evidence type="ECO:0000313" key="2">
    <source>
        <dbReference type="EMBL" id="MED6126275.1"/>
    </source>
</evidence>
<keyword evidence="3" id="KW-1185">Reference proteome</keyword>
<accession>A0ABU6RQR2</accession>
<name>A0ABU6RQR2_9FABA</name>
<comment type="caution">
    <text evidence="2">The sequence shown here is derived from an EMBL/GenBank/DDBJ whole genome shotgun (WGS) entry which is preliminary data.</text>
</comment>
<evidence type="ECO:0000256" key="1">
    <source>
        <dbReference type="SAM" id="MobiDB-lite"/>
    </source>
</evidence>
<feature type="region of interest" description="Disordered" evidence="1">
    <location>
        <begin position="1"/>
        <end position="23"/>
    </location>
</feature>
<gene>
    <name evidence="2" type="ORF">PIB30_076798</name>
</gene>
<sequence length="141" mass="14974">MGVGVPSSLSSTTGELASPPSMAEPTELPLLPFLQSPPELHPCQDFGRRNAAVTESRLLPLLHVTSRAVALFPRSFATTAAECGCQSYCPASLSSINCGSSDYVRVSSVRLAVVAAEVRKIGVVVDVVANLELMVQWSLRF</sequence>
<proteinExistence type="predicted"/>
<organism evidence="2 3">
    <name type="scientific">Stylosanthes scabra</name>
    <dbReference type="NCBI Taxonomy" id="79078"/>
    <lineage>
        <taxon>Eukaryota</taxon>
        <taxon>Viridiplantae</taxon>
        <taxon>Streptophyta</taxon>
        <taxon>Embryophyta</taxon>
        <taxon>Tracheophyta</taxon>
        <taxon>Spermatophyta</taxon>
        <taxon>Magnoliopsida</taxon>
        <taxon>eudicotyledons</taxon>
        <taxon>Gunneridae</taxon>
        <taxon>Pentapetalae</taxon>
        <taxon>rosids</taxon>
        <taxon>fabids</taxon>
        <taxon>Fabales</taxon>
        <taxon>Fabaceae</taxon>
        <taxon>Papilionoideae</taxon>
        <taxon>50 kb inversion clade</taxon>
        <taxon>dalbergioids sensu lato</taxon>
        <taxon>Dalbergieae</taxon>
        <taxon>Pterocarpus clade</taxon>
        <taxon>Stylosanthes</taxon>
    </lineage>
</organism>
<protein>
    <submittedName>
        <fullName evidence="2">Uncharacterized protein</fullName>
    </submittedName>
</protein>
<dbReference type="Proteomes" id="UP001341840">
    <property type="component" value="Unassembled WGS sequence"/>
</dbReference>
<evidence type="ECO:0000313" key="3">
    <source>
        <dbReference type="Proteomes" id="UP001341840"/>
    </source>
</evidence>
<reference evidence="2 3" key="1">
    <citation type="journal article" date="2023" name="Plants (Basel)">
        <title>Bridging the Gap: Combining Genomics and Transcriptomics Approaches to Understand Stylosanthes scabra, an Orphan Legume from the Brazilian Caatinga.</title>
        <authorList>
            <person name="Ferreira-Neto J.R.C."/>
            <person name="da Silva M.D."/>
            <person name="Binneck E."/>
            <person name="de Melo N.F."/>
            <person name="da Silva R.H."/>
            <person name="de Melo A.L.T.M."/>
            <person name="Pandolfi V."/>
            <person name="Bustamante F.O."/>
            <person name="Brasileiro-Vidal A.C."/>
            <person name="Benko-Iseppon A.M."/>
        </authorList>
    </citation>
    <scope>NUCLEOTIDE SEQUENCE [LARGE SCALE GENOMIC DNA]</scope>
    <source>
        <tissue evidence="2">Leaves</tissue>
    </source>
</reference>